<dbReference type="PANTHER" id="PTHR16484:SF17">
    <property type="entry name" value="BAZOOKA, ISOFORM B"/>
    <property type="match status" value="1"/>
</dbReference>
<dbReference type="Gene3D" id="2.30.42.10">
    <property type="match status" value="1"/>
</dbReference>
<evidence type="ECO:0000313" key="1">
    <source>
        <dbReference type="EMBL" id="VDM51273.1"/>
    </source>
</evidence>
<dbReference type="GO" id="GO:0008104">
    <property type="term" value="P:intracellular protein localization"/>
    <property type="evidence" value="ECO:0007669"/>
    <property type="project" value="TreeGrafter"/>
</dbReference>
<evidence type="ECO:0000313" key="2">
    <source>
        <dbReference type="Proteomes" id="UP000050794"/>
    </source>
</evidence>
<dbReference type="InterPro" id="IPR052213">
    <property type="entry name" value="PAR3"/>
</dbReference>
<dbReference type="WBParaSite" id="TCNE_0001995601-mRNA-1">
    <property type="protein sequence ID" value="TCNE_0001995601-mRNA-1"/>
    <property type="gene ID" value="TCNE_0001995601"/>
</dbReference>
<accession>A0A183VGT2</accession>
<dbReference type="GO" id="GO:0035091">
    <property type="term" value="F:phosphatidylinositol binding"/>
    <property type="evidence" value="ECO:0007669"/>
    <property type="project" value="TreeGrafter"/>
</dbReference>
<dbReference type="GO" id="GO:0051660">
    <property type="term" value="P:establishment of centrosome localization"/>
    <property type="evidence" value="ECO:0007669"/>
    <property type="project" value="TreeGrafter"/>
</dbReference>
<dbReference type="GO" id="GO:0005912">
    <property type="term" value="C:adherens junction"/>
    <property type="evidence" value="ECO:0007669"/>
    <property type="project" value="TreeGrafter"/>
</dbReference>
<name>A0A183VGT2_TOXCA</name>
<dbReference type="SUPFAM" id="SSF50156">
    <property type="entry name" value="PDZ domain-like"/>
    <property type="match status" value="1"/>
</dbReference>
<keyword evidence="2" id="KW-1185">Reference proteome</keyword>
<reference evidence="1 2" key="2">
    <citation type="submission" date="2018-11" db="EMBL/GenBank/DDBJ databases">
        <authorList>
            <consortium name="Pathogen Informatics"/>
        </authorList>
    </citation>
    <scope>NUCLEOTIDE SEQUENCE [LARGE SCALE GENOMIC DNA]</scope>
</reference>
<reference evidence="3" key="1">
    <citation type="submission" date="2016-06" db="UniProtKB">
        <authorList>
            <consortium name="WormBaseParasite"/>
        </authorList>
    </citation>
    <scope>IDENTIFICATION</scope>
</reference>
<organism evidence="2 3">
    <name type="scientific">Toxocara canis</name>
    <name type="common">Canine roundworm</name>
    <dbReference type="NCBI Taxonomy" id="6265"/>
    <lineage>
        <taxon>Eukaryota</taxon>
        <taxon>Metazoa</taxon>
        <taxon>Ecdysozoa</taxon>
        <taxon>Nematoda</taxon>
        <taxon>Chromadorea</taxon>
        <taxon>Rhabditida</taxon>
        <taxon>Spirurina</taxon>
        <taxon>Ascaridomorpha</taxon>
        <taxon>Ascaridoidea</taxon>
        <taxon>Toxocaridae</taxon>
        <taxon>Toxocara</taxon>
    </lineage>
</organism>
<dbReference type="InterPro" id="IPR036034">
    <property type="entry name" value="PDZ_sf"/>
</dbReference>
<evidence type="ECO:0000313" key="3">
    <source>
        <dbReference type="WBParaSite" id="TCNE_0001995601-mRNA-1"/>
    </source>
</evidence>
<dbReference type="GO" id="GO:0005938">
    <property type="term" value="C:cell cortex"/>
    <property type="evidence" value="ECO:0007669"/>
    <property type="project" value="TreeGrafter"/>
</dbReference>
<dbReference type="Proteomes" id="UP000050794">
    <property type="component" value="Unassembled WGS sequence"/>
</dbReference>
<dbReference type="AlphaFoldDB" id="A0A183VGT2"/>
<dbReference type="GO" id="GO:0045197">
    <property type="term" value="P:establishment or maintenance of epithelial cell apical/basal polarity"/>
    <property type="evidence" value="ECO:0007669"/>
    <property type="project" value="TreeGrafter"/>
</dbReference>
<protein>
    <submittedName>
        <fullName evidence="3">PDZ domain-containing protein</fullName>
    </submittedName>
</protein>
<dbReference type="GO" id="GO:0000226">
    <property type="term" value="P:microtubule cytoskeleton organization"/>
    <property type="evidence" value="ECO:0007669"/>
    <property type="project" value="TreeGrafter"/>
</dbReference>
<dbReference type="GO" id="GO:0007155">
    <property type="term" value="P:cell adhesion"/>
    <property type="evidence" value="ECO:0007669"/>
    <property type="project" value="TreeGrafter"/>
</dbReference>
<dbReference type="GO" id="GO:0030010">
    <property type="term" value="P:establishment of cell polarity"/>
    <property type="evidence" value="ECO:0007669"/>
    <property type="project" value="TreeGrafter"/>
</dbReference>
<sequence>MQVLHGGAAFKDGRLRINDQLIGIEDIDLRAMEKNSEASDAITKCLKAIGYGDYTETVKKRTANGLGTRRRASSTDEYS</sequence>
<gene>
    <name evidence="1" type="ORF">TCNE_LOCUS19952</name>
</gene>
<proteinExistence type="predicted"/>
<dbReference type="EMBL" id="UYWY01027815">
    <property type="protein sequence ID" value="VDM51273.1"/>
    <property type="molecule type" value="Genomic_DNA"/>
</dbReference>
<dbReference type="GO" id="GO:0016324">
    <property type="term" value="C:apical plasma membrane"/>
    <property type="evidence" value="ECO:0007669"/>
    <property type="project" value="TreeGrafter"/>
</dbReference>
<dbReference type="PANTHER" id="PTHR16484">
    <property type="entry name" value="PARTITIONING DEFECTIVE 3 RELATED"/>
    <property type="match status" value="1"/>
</dbReference>
<dbReference type="GO" id="GO:0043296">
    <property type="term" value="C:apical junction complex"/>
    <property type="evidence" value="ECO:0007669"/>
    <property type="project" value="TreeGrafter"/>
</dbReference>